<evidence type="ECO:0000313" key="2">
    <source>
        <dbReference type="EMBL" id="MBK9716516.1"/>
    </source>
</evidence>
<gene>
    <name evidence="2" type="ORF">IPO85_03140</name>
</gene>
<feature type="signal peptide" evidence="1">
    <location>
        <begin position="1"/>
        <end position="21"/>
    </location>
</feature>
<protein>
    <submittedName>
        <fullName evidence="2">DUF4197 domain-containing protein</fullName>
    </submittedName>
</protein>
<name>A0A9D7XDF9_9BACT</name>
<dbReference type="PROSITE" id="PS51257">
    <property type="entry name" value="PROKAR_LIPOPROTEIN"/>
    <property type="match status" value="1"/>
</dbReference>
<dbReference type="Proteomes" id="UP000808349">
    <property type="component" value="Unassembled WGS sequence"/>
</dbReference>
<sequence>MKNLTLIWVCLITFLSTSCSSGQFGKILKDVKKAVDLDELSTDEVALGLKEALNKGTSAGSDQLSAKGGYLNSAYKILLPPDAKMIMDKLSIVPGFEKVEVTLIEKINSAAEDAAIKAKPIFLSAIKQMTIKDAWNILKGQDNAATEYLIKNTNQPLYNEFKPVIVESLNKFGALDYWSSAVSKYNKIPLVKQMNPDISDHITNKALEGLFKKIAEEELNIRHNFASRTSDLLKRVFSKQDK</sequence>
<dbReference type="InterPro" id="IPR025245">
    <property type="entry name" value="DUF4197"/>
</dbReference>
<feature type="chain" id="PRO_5039172771" evidence="1">
    <location>
        <begin position="22"/>
        <end position="242"/>
    </location>
</feature>
<dbReference type="AlphaFoldDB" id="A0A9D7XDF9"/>
<evidence type="ECO:0000313" key="3">
    <source>
        <dbReference type="Proteomes" id="UP000808349"/>
    </source>
</evidence>
<proteinExistence type="predicted"/>
<accession>A0A9D7XDF9</accession>
<keyword evidence="1" id="KW-0732">Signal</keyword>
<organism evidence="2 3">
    <name type="scientific">Candidatus Defluviibacterium haderslevense</name>
    <dbReference type="NCBI Taxonomy" id="2981993"/>
    <lineage>
        <taxon>Bacteria</taxon>
        <taxon>Pseudomonadati</taxon>
        <taxon>Bacteroidota</taxon>
        <taxon>Saprospiria</taxon>
        <taxon>Saprospirales</taxon>
        <taxon>Saprospiraceae</taxon>
        <taxon>Candidatus Defluviibacterium</taxon>
    </lineage>
</organism>
<dbReference type="EMBL" id="JADKFW010000004">
    <property type="protein sequence ID" value="MBK9716516.1"/>
    <property type="molecule type" value="Genomic_DNA"/>
</dbReference>
<comment type="caution">
    <text evidence="2">The sequence shown here is derived from an EMBL/GenBank/DDBJ whole genome shotgun (WGS) entry which is preliminary data.</text>
</comment>
<evidence type="ECO:0000256" key="1">
    <source>
        <dbReference type="SAM" id="SignalP"/>
    </source>
</evidence>
<reference evidence="2 3" key="1">
    <citation type="submission" date="2020-10" db="EMBL/GenBank/DDBJ databases">
        <title>Connecting structure to function with the recovery of over 1000 high-quality activated sludge metagenome-assembled genomes encoding full-length rRNA genes using long-read sequencing.</title>
        <authorList>
            <person name="Singleton C.M."/>
            <person name="Petriglieri F."/>
            <person name="Kristensen J.M."/>
            <person name="Kirkegaard R.H."/>
            <person name="Michaelsen T.Y."/>
            <person name="Andersen M.H."/>
            <person name="Karst S.M."/>
            <person name="Dueholm M.S."/>
            <person name="Nielsen P.H."/>
            <person name="Albertsen M."/>
        </authorList>
    </citation>
    <scope>NUCLEOTIDE SEQUENCE [LARGE SCALE GENOMIC DNA]</scope>
    <source>
        <strain evidence="2">Ribe_18-Q3-R11-54_BAT3C.373</strain>
    </source>
</reference>
<dbReference type="Pfam" id="PF13852">
    <property type="entry name" value="DUF4197"/>
    <property type="match status" value="1"/>
</dbReference>